<dbReference type="AlphaFoldDB" id="A0A5C6X820"/>
<feature type="chain" id="PRO_5022951766" evidence="1">
    <location>
        <begin position="26"/>
        <end position="554"/>
    </location>
</feature>
<protein>
    <submittedName>
        <fullName evidence="2">Uncharacterized protein</fullName>
    </submittedName>
</protein>
<dbReference type="EMBL" id="VOSL01000044">
    <property type="protein sequence ID" value="TXD36420.1"/>
    <property type="molecule type" value="Genomic_DNA"/>
</dbReference>
<evidence type="ECO:0000256" key="1">
    <source>
        <dbReference type="SAM" id="SignalP"/>
    </source>
</evidence>
<name>A0A5C6X820_9DELT</name>
<comment type="caution">
    <text evidence="2">The sequence shown here is derived from an EMBL/GenBank/DDBJ whole genome shotgun (WGS) entry which is preliminary data.</text>
</comment>
<sequence>MRCDAMKLGWPLLLSGAMAFGMASACSGDDGDGGEGAACESNADCTDPNICLEDGTCGPNPEGDVGEEPVIEDEDYVISYVRRSFPPNQEYDVRLYATSDATHNSIVPESADCTPPNLCGVTENLSHFIYMENGAGGLQDIYTAAIDPDSLEVTGALELSESGVLDARVRGAGVAYVDGDTAYYKEIGGDAQVIGVVATEPEGDEAPVPAHWDVDPESGRTALYQPTLDSVTVLVGELGTPISAEDNLITISGANFPGEAGSYYIGALPTAFSPDGNLVSFITVGPNNYNACNSNADCSGTAQECGDENRCTAIEATVNIIDMSNASNLGGACSSDAECGPVHRCDAATDDFDRAMCMPQRVVYGLPHFPQQGEPTRAGCDWTREDGSFAYTDIDSEMTFGEDGRIYVAAARDCVRPLGEAAGEGTEANIPLSAITRIDPQTGTFDEIYGNPQGDDFDESRCYDEIEQQVVIDDCITRVVSAKLSPQGNDLIFSATNPNVVDPGLADRTFDMWSVQRDGAEPAWLTREPSTWSVVNFRVHADPRVDEGDAEAVE</sequence>
<dbReference type="PROSITE" id="PS51257">
    <property type="entry name" value="PROKAR_LIPOPROTEIN"/>
    <property type="match status" value="1"/>
</dbReference>
<dbReference type="RefSeq" id="WP_146974370.1">
    <property type="nucleotide sequence ID" value="NZ_VOSL01000044.1"/>
</dbReference>
<evidence type="ECO:0000313" key="3">
    <source>
        <dbReference type="Proteomes" id="UP000321046"/>
    </source>
</evidence>
<organism evidence="2 3">
    <name type="scientific">Lujinxingia vulgaris</name>
    <dbReference type="NCBI Taxonomy" id="2600176"/>
    <lineage>
        <taxon>Bacteria</taxon>
        <taxon>Deltaproteobacteria</taxon>
        <taxon>Bradymonadales</taxon>
        <taxon>Lujinxingiaceae</taxon>
        <taxon>Lujinxingia</taxon>
    </lineage>
</organism>
<accession>A0A5C6X820</accession>
<gene>
    <name evidence="2" type="ORF">FRC96_10090</name>
</gene>
<proteinExistence type="predicted"/>
<dbReference type="OrthoDB" id="5479845at2"/>
<reference evidence="2 3" key="1">
    <citation type="submission" date="2019-08" db="EMBL/GenBank/DDBJ databases">
        <title>Bradymonadales sp. TMQ2.</title>
        <authorList>
            <person name="Liang Q."/>
        </authorList>
    </citation>
    <scope>NUCLEOTIDE SEQUENCE [LARGE SCALE GENOMIC DNA]</scope>
    <source>
        <strain evidence="2 3">TMQ2</strain>
    </source>
</reference>
<evidence type="ECO:0000313" key="2">
    <source>
        <dbReference type="EMBL" id="TXD36420.1"/>
    </source>
</evidence>
<keyword evidence="1" id="KW-0732">Signal</keyword>
<feature type="signal peptide" evidence="1">
    <location>
        <begin position="1"/>
        <end position="25"/>
    </location>
</feature>
<dbReference type="Proteomes" id="UP000321046">
    <property type="component" value="Unassembled WGS sequence"/>
</dbReference>